<evidence type="ECO:0000313" key="2">
    <source>
        <dbReference type="Proteomes" id="UP000537718"/>
    </source>
</evidence>
<dbReference type="EMBL" id="JACHCF010000015">
    <property type="protein sequence ID" value="MBB5623873.1"/>
    <property type="molecule type" value="Genomic_DNA"/>
</dbReference>
<organism evidence="1 2">
    <name type="scientific">Pedobacter cryoconitis</name>
    <dbReference type="NCBI Taxonomy" id="188932"/>
    <lineage>
        <taxon>Bacteria</taxon>
        <taxon>Pseudomonadati</taxon>
        <taxon>Bacteroidota</taxon>
        <taxon>Sphingobacteriia</taxon>
        <taxon>Sphingobacteriales</taxon>
        <taxon>Sphingobacteriaceae</taxon>
        <taxon>Pedobacter</taxon>
    </lineage>
</organism>
<accession>A0A7W9DM37</accession>
<reference evidence="1 2" key="1">
    <citation type="submission" date="2020-08" db="EMBL/GenBank/DDBJ databases">
        <title>Genomic Encyclopedia of Type Strains, Phase IV (KMG-V): Genome sequencing to study the core and pangenomes of soil and plant-associated prokaryotes.</title>
        <authorList>
            <person name="Whitman W."/>
        </authorList>
    </citation>
    <scope>NUCLEOTIDE SEQUENCE [LARGE SCALE GENOMIC DNA]</scope>
    <source>
        <strain evidence="1 2">MP7CTX6</strain>
    </source>
</reference>
<gene>
    <name evidence="1" type="ORF">HDE69_004961</name>
</gene>
<protein>
    <submittedName>
        <fullName evidence="1">Uncharacterized protein</fullName>
    </submittedName>
</protein>
<sequence>MKTLALFVLFIFGTPPYPEITELRALYYQSATDKAAASKLQELLSKVDDKSSELLICYKGVAEMMQAKYTMSPISKYRKFKKGKEFIENAVTLDPGNLEIRFLRFTIQTNLPSFLGYNDQITADKNILIKNLDQLRDQPLKQLVINYLFASKHLTEKERNHLKK</sequence>
<name>A0A7W9DM37_9SPHI</name>
<dbReference type="RefSeq" id="WP_183869942.1">
    <property type="nucleotide sequence ID" value="NZ_JACHCF010000015.1"/>
</dbReference>
<comment type="caution">
    <text evidence="1">The sequence shown here is derived from an EMBL/GenBank/DDBJ whole genome shotgun (WGS) entry which is preliminary data.</text>
</comment>
<dbReference type="AlphaFoldDB" id="A0A7W9DM37"/>
<dbReference type="Proteomes" id="UP000537718">
    <property type="component" value="Unassembled WGS sequence"/>
</dbReference>
<proteinExistence type="predicted"/>
<evidence type="ECO:0000313" key="1">
    <source>
        <dbReference type="EMBL" id="MBB5623873.1"/>
    </source>
</evidence>